<protein>
    <submittedName>
        <fullName evidence="2">Uncharacterized protein</fullName>
    </submittedName>
</protein>
<evidence type="ECO:0000313" key="2">
    <source>
        <dbReference type="EMBL" id="KYF66856.1"/>
    </source>
</evidence>
<dbReference type="EMBL" id="JEMA01000704">
    <property type="protein sequence ID" value="KYF66856.1"/>
    <property type="molecule type" value="Genomic_DNA"/>
</dbReference>
<evidence type="ECO:0000256" key="1">
    <source>
        <dbReference type="SAM" id="MobiDB-lite"/>
    </source>
</evidence>
<comment type="caution">
    <text evidence="2">The sequence shown here is derived from an EMBL/GenBank/DDBJ whole genome shotgun (WGS) entry which is preliminary data.</text>
</comment>
<evidence type="ECO:0000313" key="3">
    <source>
        <dbReference type="Proteomes" id="UP000075260"/>
    </source>
</evidence>
<proteinExistence type="predicted"/>
<feature type="region of interest" description="Disordered" evidence="1">
    <location>
        <begin position="82"/>
        <end position="119"/>
    </location>
</feature>
<dbReference type="Proteomes" id="UP000075260">
    <property type="component" value="Unassembled WGS sequence"/>
</dbReference>
<dbReference type="AlphaFoldDB" id="A0A150QGJ2"/>
<organism evidence="2 3">
    <name type="scientific">Sorangium cellulosum</name>
    <name type="common">Polyangium cellulosum</name>
    <dbReference type="NCBI Taxonomy" id="56"/>
    <lineage>
        <taxon>Bacteria</taxon>
        <taxon>Pseudomonadati</taxon>
        <taxon>Myxococcota</taxon>
        <taxon>Polyangia</taxon>
        <taxon>Polyangiales</taxon>
        <taxon>Polyangiaceae</taxon>
        <taxon>Sorangium</taxon>
    </lineage>
</organism>
<gene>
    <name evidence="2" type="ORF">BE15_39145</name>
</gene>
<dbReference type="RefSeq" id="WP_061610234.1">
    <property type="nucleotide sequence ID" value="NZ_JEMA01000704.1"/>
</dbReference>
<name>A0A150QGJ2_SORCE</name>
<sequence>MNSAAVETFARALATMAAEIAADLLEQRMRAPNAPRYATPKENPLGSARAFREAAAAGAFKTFRRGKQTAALWADVEAWMMSRPPPAPRAKPQASGDLSLRDELALAARPPARKKRSPT</sequence>
<accession>A0A150QGJ2</accession>
<reference evidence="2 3" key="1">
    <citation type="submission" date="2014-02" db="EMBL/GenBank/DDBJ databases">
        <title>The small core and large imbalanced accessory genome model reveals a collaborative survival strategy of Sorangium cellulosum strains in nature.</title>
        <authorList>
            <person name="Han K."/>
            <person name="Peng R."/>
            <person name="Blom J."/>
            <person name="Li Y.-Z."/>
        </authorList>
    </citation>
    <scope>NUCLEOTIDE SEQUENCE [LARGE SCALE GENOMIC DNA]</scope>
    <source>
        <strain evidence="2 3">So0008-312</strain>
    </source>
</reference>